<dbReference type="OrthoDB" id="2749860at2759"/>
<keyword evidence="1" id="KW-1133">Transmembrane helix</keyword>
<name>A0A4R0R6Z8_9APHY</name>
<feature type="transmembrane region" description="Helical" evidence="1">
    <location>
        <begin position="22"/>
        <end position="44"/>
    </location>
</feature>
<dbReference type="EMBL" id="RWJN01000398">
    <property type="protein sequence ID" value="TCD62143.1"/>
    <property type="molecule type" value="Genomic_DNA"/>
</dbReference>
<evidence type="ECO:0000313" key="3">
    <source>
        <dbReference type="Proteomes" id="UP000292702"/>
    </source>
</evidence>
<reference evidence="2 3" key="1">
    <citation type="submission" date="2018-11" db="EMBL/GenBank/DDBJ databases">
        <title>Genome assembly of Steccherinum ochraceum LE-BIN_3174, the white-rot fungus of the Steccherinaceae family (The Residual Polyporoid clade, Polyporales, Basidiomycota).</title>
        <authorList>
            <person name="Fedorova T.V."/>
            <person name="Glazunova O.A."/>
            <person name="Landesman E.O."/>
            <person name="Moiseenko K.V."/>
            <person name="Psurtseva N.V."/>
            <person name="Savinova O.S."/>
            <person name="Shakhova N.V."/>
            <person name="Tyazhelova T.V."/>
            <person name="Vasina D.V."/>
        </authorList>
    </citation>
    <scope>NUCLEOTIDE SEQUENCE [LARGE SCALE GENOMIC DNA]</scope>
    <source>
        <strain evidence="2 3">LE-BIN_3174</strain>
    </source>
</reference>
<feature type="transmembrane region" description="Helical" evidence="1">
    <location>
        <begin position="56"/>
        <end position="76"/>
    </location>
</feature>
<feature type="transmembrane region" description="Helical" evidence="1">
    <location>
        <begin position="96"/>
        <end position="118"/>
    </location>
</feature>
<dbReference type="AlphaFoldDB" id="A0A4R0R6Z8"/>
<comment type="caution">
    <text evidence="2">The sequence shown here is derived from an EMBL/GenBank/DDBJ whole genome shotgun (WGS) entry which is preliminary data.</text>
</comment>
<gene>
    <name evidence="2" type="ORF">EIP91_007295</name>
</gene>
<evidence type="ECO:0000313" key="2">
    <source>
        <dbReference type="EMBL" id="TCD62143.1"/>
    </source>
</evidence>
<keyword evidence="1" id="KW-0472">Membrane</keyword>
<keyword evidence="1" id="KW-0812">Transmembrane</keyword>
<evidence type="ECO:0000256" key="1">
    <source>
        <dbReference type="SAM" id="Phobius"/>
    </source>
</evidence>
<sequence>MAAITIPFSVVENLPKFVNDLLSGYLVIVYLTLTLYGMLLAQVYHYALHARDDAKLLKYTVALVAALETLHTAFMLHATYVYGVLNLVDPLNYLTIPWSAGIAIALGMLIVLVVQTFYIRRVYVLSKRSFLPTFILSFFLFLRAPVLIFYLYQSKSGFKRTDHLVHTLSAYAVNSGAITMCCSTLTLVTVRFSDFSVWNISVTSDIYQFFVMEENLVFAGLILMSGKPSTQEIVFACKFKPTDPLK</sequence>
<feature type="transmembrane region" description="Helical" evidence="1">
    <location>
        <begin position="130"/>
        <end position="151"/>
    </location>
</feature>
<dbReference type="Proteomes" id="UP000292702">
    <property type="component" value="Unassembled WGS sequence"/>
</dbReference>
<dbReference type="STRING" id="92696.A0A4R0R6Z8"/>
<keyword evidence="3" id="KW-1185">Reference proteome</keyword>
<dbReference type="PANTHER" id="PTHR40465:SF1">
    <property type="entry name" value="DUF6534 DOMAIN-CONTAINING PROTEIN"/>
    <property type="match status" value="1"/>
</dbReference>
<feature type="transmembrane region" description="Helical" evidence="1">
    <location>
        <begin position="171"/>
        <end position="190"/>
    </location>
</feature>
<organism evidence="2 3">
    <name type="scientific">Steccherinum ochraceum</name>
    <dbReference type="NCBI Taxonomy" id="92696"/>
    <lineage>
        <taxon>Eukaryota</taxon>
        <taxon>Fungi</taxon>
        <taxon>Dikarya</taxon>
        <taxon>Basidiomycota</taxon>
        <taxon>Agaricomycotina</taxon>
        <taxon>Agaricomycetes</taxon>
        <taxon>Polyporales</taxon>
        <taxon>Steccherinaceae</taxon>
        <taxon>Steccherinum</taxon>
    </lineage>
</organism>
<dbReference type="PANTHER" id="PTHR40465">
    <property type="entry name" value="CHROMOSOME 1, WHOLE GENOME SHOTGUN SEQUENCE"/>
    <property type="match status" value="1"/>
</dbReference>
<protein>
    <submittedName>
        <fullName evidence="2">Uncharacterized protein</fullName>
    </submittedName>
</protein>
<accession>A0A4R0R6Z8</accession>
<proteinExistence type="predicted"/>